<reference evidence="1 2" key="1">
    <citation type="journal article" date="2024" name="Arch. Microbiol.">
        <title>Corallococcus caeni sp. nov., a novel myxobacterium isolated from activated sludge.</title>
        <authorList>
            <person name="Tomita S."/>
            <person name="Nakai R."/>
            <person name="Kuroda K."/>
            <person name="Kurashita H."/>
            <person name="Hatamoto M."/>
            <person name="Yamaguchi T."/>
            <person name="Narihiro T."/>
        </authorList>
    </citation>
    <scope>NUCLEOTIDE SEQUENCE [LARGE SCALE GENOMIC DNA]</scope>
    <source>
        <strain evidence="1 2">NO1</strain>
    </source>
</reference>
<sequence length="78" mass="8531">MEHRHPLDDLRRPYNAKTAAPLSKLHALTITAAEFQTHDDSMTVGPTFTDPVARQLHAELASTEARAPMDSATLPAQP</sequence>
<name>A0ABQ6QM28_9BACT</name>
<keyword evidence="2" id="KW-1185">Reference proteome</keyword>
<protein>
    <submittedName>
        <fullName evidence="1">Uncharacterized protein</fullName>
    </submittedName>
</protein>
<evidence type="ECO:0000313" key="1">
    <source>
        <dbReference type="EMBL" id="GMU05049.1"/>
    </source>
</evidence>
<dbReference type="RefSeq" id="WP_338275371.1">
    <property type="nucleotide sequence ID" value="NZ_BTTX01000001.1"/>
</dbReference>
<comment type="caution">
    <text evidence="1">The sequence shown here is derived from an EMBL/GenBank/DDBJ whole genome shotgun (WGS) entry which is preliminary data.</text>
</comment>
<proteinExistence type="predicted"/>
<dbReference type="Proteomes" id="UP001342631">
    <property type="component" value="Unassembled WGS sequence"/>
</dbReference>
<gene>
    <name evidence="1" type="ORF">ASNO1_13010</name>
</gene>
<evidence type="ECO:0000313" key="2">
    <source>
        <dbReference type="Proteomes" id="UP001342631"/>
    </source>
</evidence>
<organism evidence="1 2">
    <name type="scientific">Corallococcus caeni</name>
    <dbReference type="NCBI Taxonomy" id="3082388"/>
    <lineage>
        <taxon>Bacteria</taxon>
        <taxon>Pseudomonadati</taxon>
        <taxon>Myxococcota</taxon>
        <taxon>Myxococcia</taxon>
        <taxon>Myxococcales</taxon>
        <taxon>Cystobacterineae</taxon>
        <taxon>Myxococcaceae</taxon>
        <taxon>Corallococcus</taxon>
    </lineage>
</organism>
<dbReference type="EMBL" id="BTTX01000001">
    <property type="protein sequence ID" value="GMU05049.1"/>
    <property type="molecule type" value="Genomic_DNA"/>
</dbReference>
<accession>A0ABQ6QM28</accession>